<feature type="transmembrane region" description="Helical" evidence="1">
    <location>
        <begin position="248"/>
        <end position="270"/>
    </location>
</feature>
<dbReference type="AlphaFoldDB" id="F4SCS4"/>
<dbReference type="EMBL" id="GL883219">
    <property type="protein sequence ID" value="EGF97550.1"/>
    <property type="molecule type" value="Genomic_DNA"/>
</dbReference>
<evidence type="ECO:0000313" key="3">
    <source>
        <dbReference type="Proteomes" id="UP000001072"/>
    </source>
</evidence>
<evidence type="ECO:0000256" key="1">
    <source>
        <dbReference type="SAM" id="Phobius"/>
    </source>
</evidence>
<feature type="transmembrane region" description="Helical" evidence="1">
    <location>
        <begin position="178"/>
        <end position="200"/>
    </location>
</feature>
<accession>F4SCS4</accession>
<dbReference type="VEuPathDB" id="FungiDB:MELLADRAFT_73720"/>
<feature type="transmembrane region" description="Helical" evidence="1">
    <location>
        <begin position="358"/>
        <end position="380"/>
    </location>
</feature>
<feature type="transmembrane region" description="Helical" evidence="1">
    <location>
        <begin position="132"/>
        <end position="157"/>
    </location>
</feature>
<feature type="transmembrane region" description="Helical" evidence="1">
    <location>
        <begin position="85"/>
        <end position="112"/>
    </location>
</feature>
<gene>
    <name evidence="2" type="ORF">MELLADRAFT_73720</name>
</gene>
<protein>
    <submittedName>
        <fullName evidence="2">Uncharacterized protein</fullName>
    </submittedName>
</protein>
<evidence type="ECO:0000313" key="2">
    <source>
        <dbReference type="EMBL" id="EGF97550.1"/>
    </source>
</evidence>
<keyword evidence="1" id="KW-0472">Membrane</keyword>
<keyword evidence="1" id="KW-0812">Transmembrane</keyword>
<proteinExistence type="predicted"/>
<keyword evidence="1" id="KW-1133">Transmembrane helix</keyword>
<dbReference type="InParanoid" id="F4SCS4"/>
<dbReference type="KEGG" id="mlr:MELLADRAFT_73720"/>
<reference evidence="3" key="1">
    <citation type="journal article" date="2011" name="Proc. Natl. Acad. Sci. U.S.A.">
        <title>Obligate biotrophy features unraveled by the genomic analysis of rust fungi.</title>
        <authorList>
            <person name="Duplessis S."/>
            <person name="Cuomo C.A."/>
            <person name="Lin Y.-C."/>
            <person name="Aerts A."/>
            <person name="Tisserant E."/>
            <person name="Veneault-Fourrey C."/>
            <person name="Joly D.L."/>
            <person name="Hacquard S."/>
            <person name="Amselem J."/>
            <person name="Cantarel B.L."/>
            <person name="Chiu R."/>
            <person name="Coutinho P.M."/>
            <person name="Feau N."/>
            <person name="Field M."/>
            <person name="Frey P."/>
            <person name="Gelhaye E."/>
            <person name="Goldberg J."/>
            <person name="Grabherr M.G."/>
            <person name="Kodira C.D."/>
            <person name="Kohler A."/>
            <person name="Kuees U."/>
            <person name="Lindquist E.A."/>
            <person name="Lucas S.M."/>
            <person name="Mago R."/>
            <person name="Mauceli E."/>
            <person name="Morin E."/>
            <person name="Murat C."/>
            <person name="Pangilinan J.L."/>
            <person name="Park R."/>
            <person name="Pearson M."/>
            <person name="Quesneville H."/>
            <person name="Rouhier N."/>
            <person name="Sakthikumar S."/>
            <person name="Salamov A.A."/>
            <person name="Schmutz J."/>
            <person name="Selles B."/>
            <person name="Shapiro H."/>
            <person name="Tanguay P."/>
            <person name="Tuskan G.A."/>
            <person name="Henrissat B."/>
            <person name="Van de Peer Y."/>
            <person name="Rouze P."/>
            <person name="Ellis J.G."/>
            <person name="Dodds P.N."/>
            <person name="Schein J.E."/>
            <person name="Zhong S."/>
            <person name="Hamelin R.C."/>
            <person name="Grigoriev I.V."/>
            <person name="Szabo L.J."/>
            <person name="Martin F."/>
        </authorList>
    </citation>
    <scope>NUCLEOTIDE SEQUENCE [LARGE SCALE GENOMIC DNA]</scope>
    <source>
        <strain evidence="3">98AG31 / pathotype 3-4-7</strain>
    </source>
</reference>
<name>F4SCS4_MELLP</name>
<dbReference type="RefSeq" id="XP_007419177.1">
    <property type="nucleotide sequence ID" value="XM_007419115.1"/>
</dbReference>
<dbReference type="Proteomes" id="UP000001072">
    <property type="component" value="Unassembled WGS sequence"/>
</dbReference>
<dbReference type="GeneID" id="18932470"/>
<dbReference type="HOGENOM" id="CLU_042563_1_0_1"/>
<feature type="transmembrane region" description="Helical" evidence="1">
    <location>
        <begin position="39"/>
        <end position="64"/>
    </location>
</feature>
<organism evidence="3">
    <name type="scientific">Melampsora larici-populina (strain 98AG31 / pathotype 3-4-7)</name>
    <name type="common">Poplar leaf rust fungus</name>
    <dbReference type="NCBI Taxonomy" id="747676"/>
    <lineage>
        <taxon>Eukaryota</taxon>
        <taxon>Fungi</taxon>
        <taxon>Dikarya</taxon>
        <taxon>Basidiomycota</taxon>
        <taxon>Pucciniomycotina</taxon>
        <taxon>Pucciniomycetes</taxon>
        <taxon>Pucciniales</taxon>
        <taxon>Melampsoraceae</taxon>
        <taxon>Melampsora</taxon>
    </lineage>
</organism>
<feature type="transmembrane region" description="Helical" evidence="1">
    <location>
        <begin position="324"/>
        <end position="346"/>
    </location>
</feature>
<dbReference type="OrthoDB" id="2500638at2759"/>
<keyword evidence="3" id="KW-1185">Reference proteome</keyword>
<sequence length="453" mass="51009">MPDLTASITSALYLDDTAESIISRLNAHQHPSVYPYVRWVLIACSIFYLLVIILCVTILAIPTLGGRAARRRHLWLWRRHYVGDLGPYLIPNGGLLLIICQLLGSISSEIYIFFSYQAIQSPIPSRSNHQNFWLAISYAPGYFGYWSSGFTALYLCLFSPGRPLVNHQLVTSFLPHPIFMNSICIGVPIFVALGALTWGITSVVSVRQKDDAYAAALAQLTSGMDPTKSLQQYAEAGQRCISRFRWGALYWSIAALIAVMFYCFTGFLFLRYLKGTVNVATGKTKLWKEVDEAFDVDDKPAVFIPPSASENSRIAESLLKGYRFLLWQFGLLILVLIWDLMVGVFLTLKIGEIDENEAWRSTLVWVVVSSSYLMTGALFLNSWKALTTRDELPEPSLVPLKIAKPDLDQISECLFSPIRSSSSESETSTRKVITRYHFPEEHSRIPLQKVYTT</sequence>